<sequence>MVLYIMHCLSFFLFYP</sequence>
<organism evidence="1">
    <name type="scientific">Rhizophora mucronata</name>
    <name type="common">Asiatic mangrove</name>
    <dbReference type="NCBI Taxonomy" id="61149"/>
    <lineage>
        <taxon>Eukaryota</taxon>
        <taxon>Viridiplantae</taxon>
        <taxon>Streptophyta</taxon>
        <taxon>Embryophyta</taxon>
        <taxon>Tracheophyta</taxon>
        <taxon>Spermatophyta</taxon>
        <taxon>Magnoliopsida</taxon>
        <taxon>eudicotyledons</taxon>
        <taxon>Gunneridae</taxon>
        <taxon>Pentapetalae</taxon>
        <taxon>rosids</taxon>
        <taxon>fabids</taxon>
        <taxon>Malpighiales</taxon>
        <taxon>Rhizophoraceae</taxon>
        <taxon>Rhizophora</taxon>
    </lineage>
</organism>
<dbReference type="AlphaFoldDB" id="A0A2P2IHV0"/>
<reference evidence="1" key="1">
    <citation type="submission" date="2018-02" db="EMBL/GenBank/DDBJ databases">
        <title>Rhizophora mucronata_Transcriptome.</title>
        <authorList>
            <person name="Meera S.P."/>
            <person name="Sreeshan A."/>
            <person name="Augustine A."/>
        </authorList>
    </citation>
    <scope>NUCLEOTIDE SEQUENCE</scope>
    <source>
        <tissue evidence="1">Leaf</tissue>
    </source>
</reference>
<dbReference type="EMBL" id="GGEC01000254">
    <property type="protein sequence ID" value="MBW80737.1"/>
    <property type="molecule type" value="Transcribed_RNA"/>
</dbReference>
<accession>A0A2P2IHV0</accession>
<evidence type="ECO:0000313" key="1">
    <source>
        <dbReference type="EMBL" id="MBW80737.1"/>
    </source>
</evidence>
<proteinExistence type="predicted"/>
<protein>
    <submittedName>
        <fullName evidence="1">Uncharacterized protein</fullName>
    </submittedName>
</protein>
<name>A0A2P2IHV0_RHIMU</name>